<dbReference type="InterPro" id="IPR016162">
    <property type="entry name" value="Ald_DH_N"/>
</dbReference>
<dbReference type="InterPro" id="IPR016163">
    <property type="entry name" value="Ald_DH_C"/>
</dbReference>
<evidence type="ECO:0000313" key="6">
    <source>
        <dbReference type="EMBL" id="MBB3141441.1"/>
    </source>
</evidence>
<dbReference type="Gene3D" id="3.40.309.10">
    <property type="entry name" value="Aldehyde Dehydrogenase, Chain A, domain 2"/>
    <property type="match status" value="1"/>
</dbReference>
<protein>
    <submittedName>
        <fullName evidence="6">Phenylacetaldehyde dehydrogenase</fullName>
        <ecNumber evidence="6">1.2.1.39</ecNumber>
    </submittedName>
</protein>
<dbReference type="InterPro" id="IPR015590">
    <property type="entry name" value="Aldehyde_DH_dom"/>
</dbReference>
<keyword evidence="2 4" id="KW-0560">Oxidoreductase</keyword>
<evidence type="ECO:0000313" key="7">
    <source>
        <dbReference type="Proteomes" id="UP000525987"/>
    </source>
</evidence>
<organism evidence="6 7">
    <name type="scientific">Halomonas organivorans</name>
    <dbReference type="NCBI Taxonomy" id="257772"/>
    <lineage>
        <taxon>Bacteria</taxon>
        <taxon>Pseudomonadati</taxon>
        <taxon>Pseudomonadota</taxon>
        <taxon>Gammaproteobacteria</taxon>
        <taxon>Oceanospirillales</taxon>
        <taxon>Halomonadaceae</taxon>
        <taxon>Halomonas</taxon>
    </lineage>
</organism>
<gene>
    <name evidence="6" type="ORF">FHR96_002320</name>
</gene>
<evidence type="ECO:0000256" key="1">
    <source>
        <dbReference type="ARBA" id="ARBA00009986"/>
    </source>
</evidence>
<evidence type="ECO:0000259" key="5">
    <source>
        <dbReference type="Pfam" id="PF00171"/>
    </source>
</evidence>
<dbReference type="FunFam" id="3.40.309.10:FF:000012">
    <property type="entry name" value="Betaine aldehyde dehydrogenase"/>
    <property type="match status" value="1"/>
</dbReference>
<dbReference type="EC" id="1.2.1.39" evidence="6"/>
<evidence type="ECO:0000256" key="4">
    <source>
        <dbReference type="RuleBase" id="RU003345"/>
    </source>
</evidence>
<dbReference type="Pfam" id="PF00171">
    <property type="entry name" value="Aldedh"/>
    <property type="match status" value="1"/>
</dbReference>
<sequence>MNTQAISVLEEVKDFLSRATGSFIDGHYLTEGERQTRPVDPSNGEPLASLALASQVEVDHAVAIAKARFDNRSWRGKKAAERERILLRFADLVEQHAEELAQIETLNQGKSINVTRMVDVGFSVDFMRYTAGWTTKLEGRTGEVSIGMPADAQFNAYTMRQPVGVVAGIVPWNFPLMIALWKIIPALAAGCTVVIKPATETPLSVLRLAELALEAGIPSGVFNVVVGSGSTAGQRLAEHPDVRKVTFTGSTEIGKRIGHAAVDHMAHFSLELGGKNPMLVLEDANLDKAVEGALMAGLLNQGQVCAAASRFYVHRRQYEAFCERLHQAVSGMSLGPGLDPTAQLNPVVSKRHQQSILNYLEIAEREGARVLRGAEAPDDTGFYVSPVVLADVTQQMTLAREEVFGPVLSVIPFDDVDEALAMVNDSDLGLAASLWTNDLSQAMRLIPEIEAGTVWVNTHVTLDPNLPFGGVKQSGIGREFGREAIESFTELKSVCIAY</sequence>
<dbReference type="Proteomes" id="UP000525987">
    <property type="component" value="Unassembled WGS sequence"/>
</dbReference>
<dbReference type="Gene3D" id="3.40.605.10">
    <property type="entry name" value="Aldehyde Dehydrogenase, Chain A, domain 1"/>
    <property type="match status" value="1"/>
</dbReference>
<dbReference type="InterPro" id="IPR029510">
    <property type="entry name" value="Ald_DH_CS_GLU"/>
</dbReference>
<evidence type="ECO:0000256" key="2">
    <source>
        <dbReference type="ARBA" id="ARBA00023002"/>
    </source>
</evidence>
<dbReference type="InterPro" id="IPR016161">
    <property type="entry name" value="Ald_DH/histidinol_DH"/>
</dbReference>
<accession>A0A7W5G6G0</accession>
<dbReference type="RefSeq" id="WP_183387813.1">
    <property type="nucleotide sequence ID" value="NZ_JACHXM010000009.1"/>
</dbReference>
<dbReference type="SUPFAM" id="SSF53720">
    <property type="entry name" value="ALDH-like"/>
    <property type="match status" value="1"/>
</dbReference>
<comment type="similarity">
    <text evidence="1 4">Belongs to the aldehyde dehydrogenase family.</text>
</comment>
<dbReference type="GO" id="GO:0008957">
    <property type="term" value="F:phenylacetaldehyde dehydrogenase (NAD+) activity"/>
    <property type="evidence" value="ECO:0007669"/>
    <property type="project" value="UniProtKB-EC"/>
</dbReference>
<name>A0A7W5G6G0_9GAMM</name>
<feature type="domain" description="Aldehyde dehydrogenase" evidence="5">
    <location>
        <begin position="34"/>
        <end position="494"/>
    </location>
</feature>
<keyword evidence="7" id="KW-1185">Reference proteome</keyword>
<comment type="caution">
    <text evidence="6">The sequence shown here is derived from an EMBL/GenBank/DDBJ whole genome shotgun (WGS) entry which is preliminary data.</text>
</comment>
<dbReference type="InterPro" id="IPR016160">
    <property type="entry name" value="Ald_DH_CS_CYS"/>
</dbReference>
<feature type="active site" evidence="3">
    <location>
        <position position="271"/>
    </location>
</feature>
<dbReference type="PROSITE" id="PS00687">
    <property type="entry name" value="ALDEHYDE_DEHYDR_GLU"/>
    <property type="match status" value="1"/>
</dbReference>
<dbReference type="AlphaFoldDB" id="A0A7W5G6G0"/>
<proteinExistence type="inferred from homology"/>
<dbReference type="FunFam" id="3.40.605.10:FF:000007">
    <property type="entry name" value="NAD/NADP-dependent betaine aldehyde dehydrogenase"/>
    <property type="match status" value="1"/>
</dbReference>
<evidence type="ECO:0000256" key="3">
    <source>
        <dbReference type="PROSITE-ProRule" id="PRU10007"/>
    </source>
</evidence>
<dbReference type="PROSITE" id="PS00070">
    <property type="entry name" value="ALDEHYDE_DEHYDR_CYS"/>
    <property type="match status" value="1"/>
</dbReference>
<dbReference type="PANTHER" id="PTHR11699">
    <property type="entry name" value="ALDEHYDE DEHYDROGENASE-RELATED"/>
    <property type="match status" value="1"/>
</dbReference>
<reference evidence="6 7" key="1">
    <citation type="submission" date="2020-08" db="EMBL/GenBank/DDBJ databases">
        <title>Genomic Encyclopedia of Type Strains, Phase III (KMG-III): the genomes of soil and plant-associated and newly described type strains.</title>
        <authorList>
            <person name="Whitman W."/>
        </authorList>
    </citation>
    <scope>NUCLEOTIDE SEQUENCE [LARGE SCALE GENOMIC DNA]</scope>
    <source>
        <strain evidence="6 7">CECT 5995</strain>
    </source>
</reference>
<dbReference type="EMBL" id="JACHXM010000009">
    <property type="protein sequence ID" value="MBB3141441.1"/>
    <property type="molecule type" value="Genomic_DNA"/>
</dbReference>